<keyword evidence="7 14" id="KW-1133">Transmembrane helix</keyword>
<feature type="transmembrane region" description="Helical" evidence="14">
    <location>
        <begin position="400"/>
        <end position="418"/>
    </location>
</feature>
<feature type="transmembrane region" description="Helical" evidence="14">
    <location>
        <begin position="176"/>
        <end position="197"/>
    </location>
</feature>
<evidence type="ECO:0000256" key="10">
    <source>
        <dbReference type="ARBA" id="ARBA00023136"/>
    </source>
</evidence>
<comment type="catalytic activity">
    <reaction evidence="12">
        <text>L-proline(in) + Na(+)(in) = L-proline(out) + Na(+)(out)</text>
        <dbReference type="Rhea" id="RHEA:28967"/>
        <dbReference type="ChEBI" id="CHEBI:29101"/>
        <dbReference type="ChEBI" id="CHEBI:60039"/>
    </reaction>
</comment>
<dbReference type="PROSITE" id="PS50283">
    <property type="entry name" value="NA_SOLUT_SYMP_3"/>
    <property type="match status" value="1"/>
</dbReference>
<dbReference type="GO" id="GO:0015824">
    <property type="term" value="P:proline transport"/>
    <property type="evidence" value="ECO:0007669"/>
    <property type="project" value="UniProtKB-UniRule"/>
</dbReference>
<accession>A0A7G9B1U1</accession>
<feature type="transmembrane region" description="Helical" evidence="14">
    <location>
        <begin position="80"/>
        <end position="107"/>
    </location>
</feature>
<dbReference type="Gene3D" id="1.20.1730.10">
    <property type="entry name" value="Sodium/glucose cotransporter"/>
    <property type="match status" value="1"/>
</dbReference>
<evidence type="ECO:0000256" key="8">
    <source>
        <dbReference type="ARBA" id="ARBA00023053"/>
    </source>
</evidence>
<evidence type="ECO:0000256" key="12">
    <source>
        <dbReference type="ARBA" id="ARBA00033708"/>
    </source>
</evidence>
<evidence type="ECO:0000256" key="6">
    <source>
        <dbReference type="ARBA" id="ARBA00022847"/>
    </source>
</evidence>
<comment type="similarity">
    <text evidence="2 13">Belongs to the sodium:solute symporter (SSF) (TC 2.A.21) family.</text>
</comment>
<dbReference type="InterPro" id="IPR001734">
    <property type="entry name" value="Na/solute_symporter"/>
</dbReference>
<gene>
    <name evidence="15" type="ORF">H8790_08510</name>
</gene>
<evidence type="ECO:0000256" key="14">
    <source>
        <dbReference type="RuleBase" id="RU366012"/>
    </source>
</evidence>
<feature type="transmembrane region" description="Helical" evidence="14">
    <location>
        <begin position="424"/>
        <end position="448"/>
    </location>
</feature>
<keyword evidence="9 14" id="KW-0406">Ion transport</keyword>
<keyword evidence="11 14" id="KW-0739">Sodium transport</keyword>
<keyword evidence="6 14" id="KW-0769">Symport</keyword>
<keyword evidence="14" id="KW-0029">Amino-acid transport</keyword>
<evidence type="ECO:0000256" key="5">
    <source>
        <dbReference type="ARBA" id="ARBA00022692"/>
    </source>
</evidence>
<keyword evidence="10 14" id="KW-0472">Membrane</keyword>
<evidence type="ECO:0000256" key="4">
    <source>
        <dbReference type="ARBA" id="ARBA00022475"/>
    </source>
</evidence>
<keyword evidence="4 14" id="KW-1003">Cell membrane</keyword>
<dbReference type="Pfam" id="PF00474">
    <property type="entry name" value="SSF"/>
    <property type="match status" value="1"/>
</dbReference>
<dbReference type="PANTHER" id="PTHR48086">
    <property type="entry name" value="SODIUM/PROLINE SYMPORTER-RELATED"/>
    <property type="match status" value="1"/>
</dbReference>
<dbReference type="KEGG" id="ohi:H8790_08510"/>
<feature type="transmembrane region" description="Helical" evidence="14">
    <location>
        <begin position="487"/>
        <end position="504"/>
    </location>
</feature>
<dbReference type="NCBIfam" id="TIGR00813">
    <property type="entry name" value="sss"/>
    <property type="match status" value="1"/>
</dbReference>
<protein>
    <recommendedName>
        <fullName evidence="14">Sodium/proline symporter</fullName>
    </recommendedName>
    <alternativeName>
        <fullName evidence="14">Proline permease</fullName>
    </alternativeName>
</protein>
<dbReference type="EMBL" id="CP060490">
    <property type="protein sequence ID" value="QNL43522.1"/>
    <property type="molecule type" value="Genomic_DNA"/>
</dbReference>
<evidence type="ECO:0000256" key="11">
    <source>
        <dbReference type="ARBA" id="ARBA00023201"/>
    </source>
</evidence>
<feature type="transmembrane region" description="Helical" evidence="14">
    <location>
        <begin position="12"/>
        <end position="37"/>
    </location>
</feature>
<feature type="transmembrane region" description="Helical" evidence="14">
    <location>
        <begin position="339"/>
        <end position="364"/>
    </location>
</feature>
<dbReference type="GO" id="GO:0005886">
    <property type="term" value="C:plasma membrane"/>
    <property type="evidence" value="ECO:0007669"/>
    <property type="project" value="UniProtKB-SubCell"/>
</dbReference>
<evidence type="ECO:0000256" key="3">
    <source>
        <dbReference type="ARBA" id="ARBA00022448"/>
    </source>
</evidence>
<dbReference type="CDD" id="cd11475">
    <property type="entry name" value="SLC5sbd_PutP"/>
    <property type="match status" value="1"/>
</dbReference>
<keyword evidence="3 14" id="KW-0813">Transport</keyword>
<feature type="transmembrane region" description="Helical" evidence="14">
    <location>
        <begin position="455"/>
        <end position="475"/>
    </location>
</feature>
<dbReference type="AlphaFoldDB" id="A0A7G9B1U1"/>
<comment type="subcellular location">
    <subcellularLocation>
        <location evidence="1 14">Cell membrane</location>
        <topology evidence="1 14">Multi-pass membrane protein</topology>
    </subcellularLocation>
</comment>
<reference evidence="15 16" key="1">
    <citation type="submission" date="2020-08" db="EMBL/GenBank/DDBJ databases">
        <authorList>
            <person name="Liu C."/>
            <person name="Sun Q."/>
        </authorList>
    </citation>
    <scope>NUCLEOTIDE SEQUENCE [LARGE SCALE GENOMIC DNA]</scope>
    <source>
        <strain evidence="15 16">NSJ-62</strain>
    </source>
</reference>
<dbReference type="InterPro" id="IPR018212">
    <property type="entry name" value="Na/solute_symporter_CS"/>
</dbReference>
<feature type="transmembrane region" description="Helical" evidence="14">
    <location>
        <begin position="256"/>
        <end position="279"/>
    </location>
</feature>
<proteinExistence type="inferred from homology"/>
<name>A0A7G9B1U1_9FIRM</name>
<organism evidence="15 16">
    <name type="scientific">Oscillibacter hominis</name>
    <dbReference type="NCBI Taxonomy" id="2763056"/>
    <lineage>
        <taxon>Bacteria</taxon>
        <taxon>Bacillati</taxon>
        <taxon>Bacillota</taxon>
        <taxon>Clostridia</taxon>
        <taxon>Eubacteriales</taxon>
        <taxon>Oscillospiraceae</taxon>
        <taxon>Oscillibacter</taxon>
    </lineage>
</organism>
<evidence type="ECO:0000256" key="1">
    <source>
        <dbReference type="ARBA" id="ARBA00004651"/>
    </source>
</evidence>
<dbReference type="PROSITE" id="PS00456">
    <property type="entry name" value="NA_SOLUT_SYMP_1"/>
    <property type="match status" value="1"/>
</dbReference>
<dbReference type="GO" id="GO:0005298">
    <property type="term" value="F:proline:sodium symporter activity"/>
    <property type="evidence" value="ECO:0007669"/>
    <property type="project" value="UniProtKB-UniRule"/>
</dbReference>
<dbReference type="InterPro" id="IPR011851">
    <property type="entry name" value="Na/Pro_symporter"/>
</dbReference>
<sequence>MIQGIEQKGERNVLNSANICMIITIVAYLAIVVAIGISCSKKNKTTDDFYLGGRKLGPFVTAMSAEASDMSSYLLMGLPGLAYISGIADVGWTAIGLAVGTYVNWLIVARRIRLYTHHVNAITIPEFFSKRFGDSRHVLTAIAAVVILIFFVPYTASGFAACGKLFSSLFGMDYTAAMVVSAIVIVVYTTLGGFLAASTTDFIQSIIMTIALIIMIFFGISVAGGVDAVMENAQALPGYLSMTLTHDMASGTANPYGPITILSTLAWGLGYFGMPHILLRFMAIEDENKLKLSRRVASLWVVIAMAIAVAIGVIGYAASQAGAIEVLEGSASETVIVKLAGLLSTHGVLAALTAGLVIAGILACTMSTSDSQLLAAASSVSQNLMAECFHVKMDEKKKVVAARLTVVVIAVIGIFLARDPDSSVFGIVSFAWAGFGAAFGPVMLFSLFWKRTNQWGALAGMLSGGVMIFLWKYAVRPLGGVWNIYELLPAFLVSCLCIVIFSLVTKAPEREITDCFEEVAKLVKRK</sequence>
<dbReference type="PANTHER" id="PTHR48086:SF3">
    <property type="entry name" value="SODIUM_PROLINE SYMPORTER"/>
    <property type="match status" value="1"/>
</dbReference>
<evidence type="ECO:0000313" key="15">
    <source>
        <dbReference type="EMBL" id="QNL43522.1"/>
    </source>
</evidence>
<keyword evidence="16" id="KW-1185">Reference proteome</keyword>
<dbReference type="Proteomes" id="UP000515960">
    <property type="component" value="Chromosome"/>
</dbReference>
<feature type="transmembrane region" description="Helical" evidence="14">
    <location>
        <begin position="138"/>
        <end position="156"/>
    </location>
</feature>
<dbReference type="GO" id="GO:0031402">
    <property type="term" value="F:sodium ion binding"/>
    <property type="evidence" value="ECO:0007669"/>
    <property type="project" value="UniProtKB-UniRule"/>
</dbReference>
<comment type="function">
    <text evidence="14">Catalyzes the sodium-dependent uptake of extracellular L-proline.</text>
</comment>
<evidence type="ECO:0000256" key="9">
    <source>
        <dbReference type="ARBA" id="ARBA00023065"/>
    </source>
</evidence>
<feature type="transmembrane region" description="Helical" evidence="14">
    <location>
        <begin position="206"/>
        <end position="226"/>
    </location>
</feature>
<feature type="transmembrane region" description="Helical" evidence="14">
    <location>
        <begin position="299"/>
        <end position="319"/>
    </location>
</feature>
<dbReference type="InterPro" id="IPR050277">
    <property type="entry name" value="Sodium:Solute_Symporter"/>
</dbReference>
<dbReference type="InterPro" id="IPR038377">
    <property type="entry name" value="Na/Glc_symporter_sf"/>
</dbReference>
<evidence type="ECO:0000256" key="2">
    <source>
        <dbReference type="ARBA" id="ARBA00006434"/>
    </source>
</evidence>
<evidence type="ECO:0000256" key="7">
    <source>
        <dbReference type="ARBA" id="ARBA00022989"/>
    </source>
</evidence>
<keyword evidence="8 14" id="KW-0915">Sodium</keyword>
<evidence type="ECO:0000313" key="16">
    <source>
        <dbReference type="Proteomes" id="UP000515960"/>
    </source>
</evidence>
<evidence type="ECO:0000256" key="13">
    <source>
        <dbReference type="RuleBase" id="RU362091"/>
    </source>
</evidence>
<keyword evidence="5 14" id="KW-0812">Transmembrane</keyword>